<dbReference type="Proteomes" id="UP000769157">
    <property type="component" value="Unassembled WGS sequence"/>
</dbReference>
<reference evidence="2" key="1">
    <citation type="journal article" date="2021" name="Open Biol.">
        <title>Shared evolutionary footprints suggest mitochondrial oxidative damage underlies multiple complex I losses in fungi.</title>
        <authorList>
            <person name="Schikora-Tamarit M.A."/>
            <person name="Marcet-Houben M."/>
            <person name="Nosek J."/>
            <person name="Gabaldon T."/>
        </authorList>
    </citation>
    <scope>NUCLEOTIDE SEQUENCE</scope>
    <source>
        <strain evidence="2">CBS6075</strain>
    </source>
</reference>
<evidence type="ECO:0008006" key="4">
    <source>
        <dbReference type="Google" id="ProtNLM"/>
    </source>
</evidence>
<dbReference type="GeneID" id="70233891"/>
<sequence>MKTSITRPAIFGQRRTIVSSVPQIQLLKTKKTITDLVLKEKPSSSSIGVKSVVLFRLAKNYIQFFKAGMGNIWTNYRDLNKRVYGQNWYLVVNGLAANDLATGDTKDQKLYLKSSKLPEAVEELATVVTCLKNSGSLDLSREQIKLSRADFQTMLRTRKDFPKLPLFAFLFALLEEFCLPLYFIFPRLMPSTCVFPAFMKTYYGKSMKAQEKLQELRQGRTYEEIALQNPYTMPQEELKLLCQLLGLGTPFSSVDTHRDLLSRKYRELVVDTHLLIRDGGVDKLDRLELFSTCVDRGLVDWKQVVDQLGHNEKSLYDLLNEDKLRARLSLHIERFGSPGYNVGVLGAYM</sequence>
<evidence type="ECO:0000313" key="2">
    <source>
        <dbReference type="EMBL" id="KAH3668170.1"/>
    </source>
</evidence>
<dbReference type="AlphaFoldDB" id="A0A9P8PAU2"/>
<gene>
    <name evidence="2" type="ORF">OGAPHI_001924</name>
</gene>
<keyword evidence="1" id="KW-0812">Transmembrane</keyword>
<keyword evidence="1" id="KW-0472">Membrane</keyword>
<protein>
    <recommendedName>
        <fullName evidence="4">Letm1 RBD domain-containing protein</fullName>
    </recommendedName>
</protein>
<reference evidence="2" key="2">
    <citation type="submission" date="2021-01" db="EMBL/GenBank/DDBJ databases">
        <authorList>
            <person name="Schikora-Tamarit M.A."/>
        </authorList>
    </citation>
    <scope>NUCLEOTIDE SEQUENCE</scope>
    <source>
        <strain evidence="2">CBS6075</strain>
    </source>
</reference>
<dbReference type="RefSeq" id="XP_046062584.1">
    <property type="nucleotide sequence ID" value="XM_046202738.1"/>
</dbReference>
<organism evidence="2 3">
    <name type="scientific">Ogataea philodendri</name>
    <dbReference type="NCBI Taxonomy" id="1378263"/>
    <lineage>
        <taxon>Eukaryota</taxon>
        <taxon>Fungi</taxon>
        <taxon>Dikarya</taxon>
        <taxon>Ascomycota</taxon>
        <taxon>Saccharomycotina</taxon>
        <taxon>Pichiomycetes</taxon>
        <taxon>Pichiales</taxon>
        <taxon>Pichiaceae</taxon>
        <taxon>Ogataea</taxon>
    </lineage>
</organism>
<comment type="caution">
    <text evidence="2">The sequence shown here is derived from an EMBL/GenBank/DDBJ whole genome shotgun (WGS) entry which is preliminary data.</text>
</comment>
<keyword evidence="1" id="KW-1133">Transmembrane helix</keyword>
<name>A0A9P8PAU2_9ASCO</name>
<proteinExistence type="predicted"/>
<feature type="transmembrane region" description="Helical" evidence="1">
    <location>
        <begin position="164"/>
        <end position="185"/>
    </location>
</feature>
<evidence type="ECO:0000313" key="3">
    <source>
        <dbReference type="Proteomes" id="UP000769157"/>
    </source>
</evidence>
<evidence type="ECO:0000256" key="1">
    <source>
        <dbReference type="SAM" id="Phobius"/>
    </source>
</evidence>
<accession>A0A9P8PAU2</accession>
<dbReference type="EMBL" id="JAEUBE010000158">
    <property type="protein sequence ID" value="KAH3668170.1"/>
    <property type="molecule type" value="Genomic_DNA"/>
</dbReference>
<dbReference type="OrthoDB" id="73691at2759"/>
<keyword evidence="3" id="KW-1185">Reference proteome</keyword>